<dbReference type="InterPro" id="IPR012551">
    <property type="entry name" value="DUF1707_SHOCT-like"/>
</dbReference>
<keyword evidence="4" id="KW-1185">Reference proteome</keyword>
<gene>
    <name evidence="3" type="ORF">B0I33_105267</name>
</gene>
<accession>A0A2T0LV55</accession>
<dbReference type="AlphaFoldDB" id="A0A2T0LV55"/>
<dbReference type="Proteomes" id="UP000238362">
    <property type="component" value="Unassembled WGS sequence"/>
</dbReference>
<evidence type="ECO:0000313" key="4">
    <source>
        <dbReference type="Proteomes" id="UP000238362"/>
    </source>
</evidence>
<evidence type="ECO:0000313" key="3">
    <source>
        <dbReference type="EMBL" id="PRX47687.1"/>
    </source>
</evidence>
<feature type="region of interest" description="Disordered" evidence="1">
    <location>
        <begin position="1"/>
        <end position="24"/>
    </location>
</feature>
<name>A0A2T0LV55_9PSEU</name>
<feature type="domain" description="DUF1707" evidence="2">
    <location>
        <begin position="22"/>
        <end position="74"/>
    </location>
</feature>
<protein>
    <submittedName>
        <fullName evidence="3">Uncharacterized protein DUF1707</fullName>
    </submittedName>
</protein>
<reference evidence="3 4" key="1">
    <citation type="submission" date="2018-03" db="EMBL/GenBank/DDBJ databases">
        <title>Genomic Encyclopedia of Type Strains, Phase III (KMG-III): the genomes of soil and plant-associated and newly described type strains.</title>
        <authorList>
            <person name="Whitman W."/>
        </authorList>
    </citation>
    <scope>NUCLEOTIDE SEQUENCE [LARGE SCALE GENOMIC DNA]</scope>
    <source>
        <strain evidence="3 4">CGMCC 4.7125</strain>
    </source>
</reference>
<dbReference type="PANTHER" id="PTHR40763">
    <property type="entry name" value="MEMBRANE PROTEIN-RELATED"/>
    <property type="match status" value="1"/>
</dbReference>
<dbReference type="EMBL" id="PVNH01000005">
    <property type="protein sequence ID" value="PRX47687.1"/>
    <property type="molecule type" value="Genomic_DNA"/>
</dbReference>
<proteinExistence type="predicted"/>
<organism evidence="3 4">
    <name type="scientific">Prauserella shujinwangii</name>
    <dbReference type="NCBI Taxonomy" id="1453103"/>
    <lineage>
        <taxon>Bacteria</taxon>
        <taxon>Bacillati</taxon>
        <taxon>Actinomycetota</taxon>
        <taxon>Actinomycetes</taxon>
        <taxon>Pseudonocardiales</taxon>
        <taxon>Pseudonocardiaceae</taxon>
        <taxon>Prauserella</taxon>
    </lineage>
</organism>
<dbReference type="PANTHER" id="PTHR40763:SF5">
    <property type="entry name" value="MEMBRANE PROTEIN"/>
    <property type="match status" value="1"/>
</dbReference>
<dbReference type="Pfam" id="PF08044">
    <property type="entry name" value="DUF1707"/>
    <property type="match status" value="1"/>
</dbReference>
<sequence>MDEKGEPDGQPVADERQRMRNLRVSDQEREHVVELLQKAIGRGMIDLDEFTERTDIALAARTRGELNEVLVDLPGLVHRDAVYPAAPGPPGPGDPVPTGNRLELKAHGSQLVRKGRWYAPPEIVVRNKYGETRLDFTEAELAAPVVHVELDTKWGSVTVKIPEHAVIDTNGITEVKWGTLDDKTNSNGRPGTPRFVLTGRVHGGSLTIKYPRRGLFA</sequence>
<comment type="caution">
    <text evidence="3">The sequence shown here is derived from an EMBL/GenBank/DDBJ whole genome shotgun (WGS) entry which is preliminary data.</text>
</comment>
<evidence type="ECO:0000259" key="2">
    <source>
        <dbReference type="Pfam" id="PF08044"/>
    </source>
</evidence>
<evidence type="ECO:0000256" key="1">
    <source>
        <dbReference type="SAM" id="MobiDB-lite"/>
    </source>
</evidence>